<sequence length="235" mass="24720">MSKRKPATRRRSSAKSGGPGLWSWMLLLGVAIGGIQVYEHRDSLLPQLKGTIASVSKTVLPPPKPATREVASERQRPIPTQTVALPASGAPIPPRSIAMPSGAAAMQTASATLPAPRPQVQTVSLTEKPGTFAFCGRSGLNNCVADGNTFWMKGVKMKLSGIDVPNTEQARCLEERQKGFTAKVRLRDMLNAGGFQVASAGGSSTLSRAGVSFADQLVREGLARRAGAANPSWCG</sequence>
<protein>
    <recommendedName>
        <fullName evidence="4">Nuclease</fullName>
    </recommendedName>
</protein>
<keyword evidence="1" id="KW-1133">Transmembrane helix</keyword>
<evidence type="ECO:0000256" key="1">
    <source>
        <dbReference type="SAM" id="Phobius"/>
    </source>
</evidence>
<dbReference type="eggNOG" id="COG1525">
    <property type="taxonomic scope" value="Bacteria"/>
</dbReference>
<dbReference type="SUPFAM" id="SSF50199">
    <property type="entry name" value="Staphylococcal nuclease"/>
    <property type="match status" value="1"/>
</dbReference>
<dbReference type="EMBL" id="BBJU01000005">
    <property type="protein sequence ID" value="GAK69373.1"/>
    <property type="molecule type" value="Genomic_DNA"/>
</dbReference>
<name>A0A081CRS7_9HYPH</name>
<gene>
    <name evidence="2" type="ORF">RRU01S_05_00150</name>
</gene>
<dbReference type="OrthoDB" id="7469880at2"/>
<dbReference type="Proteomes" id="UP000028701">
    <property type="component" value="Unassembled WGS sequence"/>
</dbReference>
<keyword evidence="1" id="KW-0812">Transmembrane</keyword>
<evidence type="ECO:0000313" key="3">
    <source>
        <dbReference type="Proteomes" id="UP000028701"/>
    </source>
</evidence>
<dbReference type="RefSeq" id="WP_045229000.1">
    <property type="nucleotide sequence ID" value="NZ_BBJU01000005.1"/>
</dbReference>
<evidence type="ECO:0000313" key="2">
    <source>
        <dbReference type="EMBL" id="GAK69373.1"/>
    </source>
</evidence>
<reference evidence="2 3" key="1">
    <citation type="submission" date="2014-08" db="EMBL/GenBank/DDBJ databases">
        <title>Whole genome shotgun sequence of Rhizobium rubi NBRC 13261.</title>
        <authorList>
            <person name="Katano-Makiyama Y."/>
            <person name="Hosoyama A."/>
            <person name="Hashimoto M."/>
            <person name="Hosoyama Y."/>
            <person name="Noguchi M."/>
            <person name="Tsuchikane K."/>
            <person name="Uohara A."/>
            <person name="Ohji S."/>
            <person name="Ichikawa N."/>
            <person name="Kimura A."/>
            <person name="Yamazoe A."/>
            <person name="Fujita N."/>
        </authorList>
    </citation>
    <scope>NUCLEOTIDE SEQUENCE [LARGE SCALE GENOMIC DNA]</scope>
    <source>
        <strain evidence="2 3">NBRC 13261</strain>
    </source>
</reference>
<organism evidence="2 3">
    <name type="scientific">Agrobacterium rubi TR3 = NBRC 13261</name>
    <dbReference type="NCBI Taxonomy" id="1368415"/>
    <lineage>
        <taxon>Bacteria</taxon>
        <taxon>Pseudomonadati</taxon>
        <taxon>Pseudomonadota</taxon>
        <taxon>Alphaproteobacteria</taxon>
        <taxon>Hyphomicrobiales</taxon>
        <taxon>Rhizobiaceae</taxon>
        <taxon>Rhizobium/Agrobacterium group</taxon>
        <taxon>Agrobacterium</taxon>
    </lineage>
</organism>
<proteinExistence type="predicted"/>
<accession>A0A081CRS7</accession>
<evidence type="ECO:0008006" key="4">
    <source>
        <dbReference type="Google" id="ProtNLM"/>
    </source>
</evidence>
<feature type="transmembrane region" description="Helical" evidence="1">
    <location>
        <begin position="21"/>
        <end position="38"/>
    </location>
</feature>
<dbReference type="InterPro" id="IPR035437">
    <property type="entry name" value="SNase_OB-fold_sf"/>
</dbReference>
<comment type="caution">
    <text evidence="2">The sequence shown here is derived from an EMBL/GenBank/DDBJ whole genome shotgun (WGS) entry which is preliminary data.</text>
</comment>
<keyword evidence="1" id="KW-0472">Membrane</keyword>
<dbReference type="AlphaFoldDB" id="A0A081CRS7"/>